<dbReference type="EMBL" id="SORZ01000001">
    <property type="protein sequence ID" value="TPW35923.1"/>
    <property type="molecule type" value="Genomic_DNA"/>
</dbReference>
<evidence type="ECO:0000256" key="1">
    <source>
        <dbReference type="ARBA" id="ARBA00007613"/>
    </source>
</evidence>
<dbReference type="NCBIfam" id="TIGR01845">
    <property type="entry name" value="outer_NodT"/>
    <property type="match status" value="1"/>
</dbReference>
<dbReference type="Gene3D" id="1.20.1600.10">
    <property type="entry name" value="Outer membrane efflux proteins (OEP)"/>
    <property type="match status" value="1"/>
</dbReference>
<feature type="compositionally biased region" description="Polar residues" evidence="3">
    <location>
        <begin position="517"/>
        <end position="527"/>
    </location>
</feature>
<evidence type="ECO:0000256" key="3">
    <source>
        <dbReference type="SAM" id="MobiDB-lite"/>
    </source>
</evidence>
<gene>
    <name evidence="4" type="ORF">E3202_03115</name>
</gene>
<dbReference type="GO" id="GO:0005886">
    <property type="term" value="C:plasma membrane"/>
    <property type="evidence" value="ECO:0007669"/>
    <property type="project" value="UniProtKB-SubCell"/>
</dbReference>
<comment type="caution">
    <text evidence="4">The sequence shown here is derived from an EMBL/GenBank/DDBJ whole genome shotgun (WGS) entry which is preliminary data.</text>
</comment>
<dbReference type="Pfam" id="PF02321">
    <property type="entry name" value="OEP"/>
    <property type="match status" value="2"/>
</dbReference>
<keyword evidence="2" id="KW-1134">Transmembrane beta strand</keyword>
<protein>
    <submittedName>
        <fullName evidence="4">Efflux transporter outer membrane subunit</fullName>
    </submittedName>
</protein>
<feature type="region of interest" description="Disordered" evidence="3">
    <location>
        <begin position="508"/>
        <end position="527"/>
    </location>
</feature>
<keyword evidence="5" id="KW-1185">Reference proteome</keyword>
<dbReference type="SUPFAM" id="SSF56954">
    <property type="entry name" value="Outer membrane efflux proteins (OEP)"/>
    <property type="match status" value="1"/>
</dbReference>
<evidence type="ECO:0000313" key="5">
    <source>
        <dbReference type="Proteomes" id="UP000315037"/>
    </source>
</evidence>
<dbReference type="OrthoDB" id="9783100at2"/>
<organism evidence="4 5">
    <name type="scientific">Oecophyllibacter saccharovorans</name>
    <dbReference type="NCBI Taxonomy" id="2558360"/>
    <lineage>
        <taxon>Bacteria</taxon>
        <taxon>Pseudomonadati</taxon>
        <taxon>Pseudomonadota</taxon>
        <taxon>Alphaproteobacteria</taxon>
        <taxon>Acetobacterales</taxon>
        <taxon>Acetobacteraceae</taxon>
        <taxon>Oecophyllibacter</taxon>
    </lineage>
</organism>
<evidence type="ECO:0000256" key="2">
    <source>
        <dbReference type="RuleBase" id="RU362097"/>
    </source>
</evidence>
<sequence length="527" mass="57674">MSRFTPTALLSLPTLALLALAGCMVGPNYHRPAAIVSPKLKEAQPPPGWVKAQPDMAMFPKGDWWTIFHDPLLDKLEHRVATSNQSLKEYVAQYHKAAAMIDSIRANLFPTINGKFSFGHTMHGAYSTNSATGGSTGYYTKGGSRSISSNSWDFGPSASWTIDVWGQIRRQVQEQVTATQASAAQVANMKLSYELQLAEDYFDLRYQDSLIALYARNVKLYRHNLDILENQLAAGVADPASVLQARYQYQGVEASLANAHVARAQYEHAIAVLAGMPPAELTIPPAPLPSTLPPPPLVVPSTLLQRRPDIAQAEREMASNNAEIGYEIGAFYPQITLSSNYGYSGNPITQLFRLATESWEAGAGATETIFEGGSRTAAVRGARADYANAVAAYRQTVLTAFQQIEDQLSNLRYLGEQMGLEKQAVKSADEAVRVSMNEYLAGTQIYTTVISAQQTALQYEQTCLQIQEQRYQSELNLITDLGGGWSVKDLPTKNQLQQDNPFLPSFIQPNIDGAPNMGTTRQSLAGK</sequence>
<dbReference type="Gene3D" id="2.20.200.10">
    <property type="entry name" value="Outer membrane efflux proteins (OEP)"/>
    <property type="match status" value="1"/>
</dbReference>
<name>A0A506US56_9PROT</name>
<keyword evidence="2" id="KW-0449">Lipoprotein</keyword>
<dbReference type="PANTHER" id="PTHR30203">
    <property type="entry name" value="OUTER MEMBRANE CATION EFFLUX PROTEIN"/>
    <property type="match status" value="1"/>
</dbReference>
<dbReference type="RefSeq" id="WP_141450893.1">
    <property type="nucleotide sequence ID" value="NZ_CP038143.1"/>
</dbReference>
<keyword evidence="2" id="KW-0812">Transmembrane</keyword>
<keyword evidence="2" id="KW-0472">Membrane</keyword>
<dbReference type="GO" id="GO:0015562">
    <property type="term" value="F:efflux transmembrane transporter activity"/>
    <property type="evidence" value="ECO:0007669"/>
    <property type="project" value="InterPro"/>
</dbReference>
<reference evidence="4 5" key="1">
    <citation type="submission" date="2019-03" db="EMBL/GenBank/DDBJ databases">
        <title>The complete genome sequence of Neokomagataea sp. Jb2 NBRC113641.</title>
        <authorList>
            <person name="Chua K.-O."/>
            <person name="Chan K.-G."/>
            <person name="See-Too W.-S."/>
        </authorList>
    </citation>
    <scope>NUCLEOTIDE SEQUENCE [LARGE SCALE GENOMIC DNA]</scope>
    <source>
        <strain evidence="4 5">Jb2</strain>
    </source>
</reference>
<comment type="similarity">
    <text evidence="1 2">Belongs to the outer membrane factor (OMF) (TC 1.B.17) family.</text>
</comment>
<keyword evidence="2" id="KW-0564">Palmitate</keyword>
<dbReference type="InterPro" id="IPR010131">
    <property type="entry name" value="MdtP/NodT-like"/>
</dbReference>
<proteinExistence type="inferred from homology"/>
<dbReference type="InterPro" id="IPR003423">
    <property type="entry name" value="OMP_efflux"/>
</dbReference>
<dbReference type="PROSITE" id="PS51257">
    <property type="entry name" value="PROKAR_LIPOPROTEIN"/>
    <property type="match status" value="1"/>
</dbReference>
<dbReference type="AlphaFoldDB" id="A0A506US56"/>
<dbReference type="PANTHER" id="PTHR30203:SF33">
    <property type="entry name" value="BLR4455 PROTEIN"/>
    <property type="match status" value="1"/>
</dbReference>
<accession>A0A506US56</accession>
<comment type="subcellular location">
    <subcellularLocation>
        <location evidence="2">Cell membrane</location>
        <topology evidence="2">Lipid-anchor</topology>
    </subcellularLocation>
</comment>
<dbReference type="Proteomes" id="UP000315037">
    <property type="component" value="Unassembled WGS sequence"/>
</dbReference>
<evidence type="ECO:0000313" key="4">
    <source>
        <dbReference type="EMBL" id="TPW35923.1"/>
    </source>
</evidence>